<dbReference type="STRING" id="348151.IV55_GL000723"/>
<dbReference type="PATRIC" id="fig|348151.3.peg.742"/>
<dbReference type="PANTHER" id="PTHR37813:SF1">
    <property type="entry name" value="FELS-2 PROPHAGE PROTEIN"/>
    <property type="match status" value="1"/>
</dbReference>
<evidence type="ECO:0000313" key="7">
    <source>
        <dbReference type="Proteomes" id="UP000051139"/>
    </source>
</evidence>
<evidence type="ECO:0000256" key="3">
    <source>
        <dbReference type="SAM" id="Phobius"/>
    </source>
</evidence>
<proteinExistence type="predicted"/>
<feature type="region of interest" description="Disordered" evidence="2">
    <location>
        <begin position="1299"/>
        <end position="1322"/>
    </location>
</feature>
<evidence type="ECO:0000256" key="1">
    <source>
        <dbReference type="SAM" id="Coils"/>
    </source>
</evidence>
<feature type="transmembrane region" description="Helical" evidence="3">
    <location>
        <begin position="707"/>
        <end position="726"/>
    </location>
</feature>
<dbReference type="SUPFAM" id="SSF53955">
    <property type="entry name" value="Lysozyme-like"/>
    <property type="match status" value="1"/>
</dbReference>
<gene>
    <name evidence="6" type="ORF">IV55_GL000723</name>
    <name evidence="5" type="ORF">LSI01_08340</name>
</gene>
<evidence type="ECO:0000259" key="4">
    <source>
        <dbReference type="Pfam" id="PF20155"/>
    </source>
</evidence>
<accession>A0A0R2LE92</accession>
<dbReference type="Pfam" id="PF20155">
    <property type="entry name" value="TMP_3"/>
    <property type="match status" value="1"/>
</dbReference>
<evidence type="ECO:0000256" key="2">
    <source>
        <dbReference type="SAM" id="MobiDB-lite"/>
    </source>
</evidence>
<comment type="caution">
    <text evidence="6">The sequence shown here is derived from an EMBL/GenBank/DDBJ whole genome shotgun (WGS) entry which is preliminary data.</text>
</comment>
<keyword evidence="3" id="KW-0472">Membrane</keyword>
<feature type="coiled-coil region" evidence="1">
    <location>
        <begin position="99"/>
        <end position="175"/>
    </location>
</feature>
<dbReference type="InterPro" id="IPR023346">
    <property type="entry name" value="Lysozyme-like_dom_sf"/>
</dbReference>
<feature type="transmembrane region" description="Helical" evidence="3">
    <location>
        <begin position="836"/>
        <end position="856"/>
    </location>
</feature>
<evidence type="ECO:0000313" key="5">
    <source>
        <dbReference type="EMBL" id="GEK28523.1"/>
    </source>
</evidence>
<keyword evidence="3" id="KW-1133">Transmembrane helix</keyword>
<dbReference type="PANTHER" id="PTHR37813">
    <property type="entry name" value="FELS-2 PROPHAGE PROTEIN"/>
    <property type="match status" value="1"/>
</dbReference>
<dbReference type="EMBL" id="JQCB01000002">
    <property type="protein sequence ID" value="KRN96855.1"/>
    <property type="molecule type" value="Genomic_DNA"/>
</dbReference>
<dbReference type="Gene3D" id="1.10.530.10">
    <property type="match status" value="1"/>
</dbReference>
<evidence type="ECO:0000313" key="8">
    <source>
        <dbReference type="Proteomes" id="UP000321429"/>
    </source>
</evidence>
<organism evidence="6 7">
    <name type="scientific">Furfurilactobacillus siliginis</name>
    <dbReference type="NCBI Taxonomy" id="348151"/>
    <lineage>
        <taxon>Bacteria</taxon>
        <taxon>Bacillati</taxon>
        <taxon>Bacillota</taxon>
        <taxon>Bacilli</taxon>
        <taxon>Lactobacillales</taxon>
        <taxon>Lactobacillaceae</taxon>
        <taxon>Furfurilactobacillus</taxon>
    </lineage>
</organism>
<dbReference type="CDD" id="cd13402">
    <property type="entry name" value="LT_TF-like"/>
    <property type="match status" value="1"/>
</dbReference>
<dbReference type="Gene3D" id="1.20.120.20">
    <property type="entry name" value="Apolipoprotein"/>
    <property type="match status" value="1"/>
</dbReference>
<keyword evidence="7" id="KW-1185">Reference proteome</keyword>
<feature type="domain" description="Tape measure protein N-terminal" evidence="4">
    <location>
        <begin position="339"/>
        <end position="530"/>
    </location>
</feature>
<dbReference type="Proteomes" id="UP000321429">
    <property type="component" value="Unassembled WGS sequence"/>
</dbReference>
<reference evidence="5 8" key="2">
    <citation type="submission" date="2019-07" db="EMBL/GenBank/DDBJ databases">
        <title>Whole genome shotgun sequence of Lactobacillus siliginis NBRC 101315.</title>
        <authorList>
            <person name="Hosoyama A."/>
            <person name="Uohara A."/>
            <person name="Ohji S."/>
            <person name="Ichikawa N."/>
        </authorList>
    </citation>
    <scope>NUCLEOTIDE SEQUENCE [LARGE SCALE GENOMIC DNA]</scope>
    <source>
        <strain evidence="5 8">NBRC 101315</strain>
    </source>
</reference>
<keyword evidence="1" id="KW-0175">Coiled coil</keyword>
<dbReference type="NCBIfam" id="TIGR02675">
    <property type="entry name" value="tape_meas_nterm"/>
    <property type="match status" value="1"/>
</dbReference>
<sequence>MQIQDVMATQIAIDTVSATNSMSGLTNAVKATMNAWKAQEVALRSAGDSMGAAEARYNGLGQTIDSQKTKISELVRQQNELINVDKDEMKAFGAYTMSIKEARDEQDKLDTSIESNREKYDQLQNTIEKLIKGREEDSGVTKADAEAYLKLQKQIDSANRQLSSYEAQEQRAKDSLGYYTSGLSDLQKGYRQAQDASVAYVARLEAEGHTTDAQRSKLTSLNSSLENLSKQQKIQESELSKIAEESGVASEAYTKQKIRVDQTATSFAKAKQEASQLEKELSKEPTTWFGRVRTSVRGLRGETESAQKSTSRLGDIIKGSFVGGLAVSGIQAITGKLHEAIQAGAEFNKEQDTMRTVWHSLTTEAPKDGDALISYINKLGQSTIYSTDTINKMAQSFYHVHSNVQETKSWTNSFVALGSTLHMTNDALAESGEQFAKIVAGGKASQEDLNVMINRFPMFGEAIQQATGKSMKQLQQMSSQGKLSAKEFEEALDFLGKKYKSGTTEAMTSFQGMSMYLSSRQAKLFGDIEKSSFNMSKSVKSDLLNLTSDKSMENYAKGISAGIATLASGATKALDYISAHKEDLLGVVSNLAKIAKLLFDGAWGVVSGTINLIGNAFSAMSGNAKKSTDPVKNLNRLLGGLAKHKSVIKGVGGALVAAFATAKLMSGVTSLAKGIGTVADSLKGAKVAEEELTFTQKALNLATKANIFIAVATAIVALGVALFELYKHNKKFHDFVNGIGEATKKAFNGAIKAIGKFANGIKKSLSSAGKWISKNWKGLLLTAIFPIGALTNLFLKDTKLGQSISKWVTSAFKSAEKGLSKAWRAFTGVLKKMFKGIGAMLIITIAFPLGLAMTLLKPVVKIMSKLISEMGKWWSKNISKPFEDGFKKVGKSVGGWWTSNISKPIGKGLDAIGRDISNGWKSWNKTQNSWSKTTEKTWQSHWDSFNKTLGSKWNDMTNATGKWYRDTSKSFGSWSNGFKKDWSNHWDNVKSSLGSHWNDMYNNTNVFGKSLHGWLDSFTSTFQKNWKNFGDALGNIWNNAWSGIKSVAHDAMKAVVDIINTGISGIDSVIHTFGGEAKAIAPIKFANGTENGRVTHNILAMLNDGNDSPETGNKEMIIKSDGRKRLVQGKDTIVPLETGDAVVKASDTRDYMYANGVYHFATGTGAWDSIKSMASGASEWIGDKVGDVEKWLGDKTKAVADFFKNPVAKVTEVFDRYVSGFKNMSEFATDFAKPAGHYIIKTGESWFKKLFDKLNDDLSAPSGAGVQRWRDQVEKALAKNGLSTDGSMINRILRQIATESSGNEKARQAGADPDGDGSGPAMGLMQTKRGTFNHWKFAGHGDIFNGYDSLLAGLAYAKATYGPSLSFLGNGHGYANGGEVSTHQLIEVAEGNRKEMVIPMDITKRSRAYQLLMRVLDQFFPDINIARNGGGSTVPATTDNSKLEQLMKQNNQLVQQNNDLTGTLIQIVSALGVDMPGLANKMSKYQALHDFQAN</sequence>
<keyword evidence="3" id="KW-0812">Transmembrane</keyword>
<name>A0A0R2LE92_9LACO</name>
<dbReference type="RefSeq" id="WP_057808675.1">
    <property type="nucleotide sequence ID" value="NZ_BJUD01000011.1"/>
</dbReference>
<dbReference type="EMBL" id="BJUD01000011">
    <property type="protein sequence ID" value="GEK28523.1"/>
    <property type="molecule type" value="Genomic_DNA"/>
</dbReference>
<protein>
    <submittedName>
        <fullName evidence="5">Tape measure protein</fullName>
    </submittedName>
</protein>
<evidence type="ECO:0000313" key="6">
    <source>
        <dbReference type="EMBL" id="KRN96855.1"/>
    </source>
</evidence>
<dbReference type="Proteomes" id="UP000051139">
    <property type="component" value="Unassembled WGS sequence"/>
</dbReference>
<dbReference type="OrthoDB" id="2137849at2"/>
<feature type="coiled-coil region" evidence="1">
    <location>
        <begin position="218"/>
        <end position="280"/>
    </location>
</feature>
<dbReference type="InterPro" id="IPR013491">
    <property type="entry name" value="Tape_meas_N"/>
</dbReference>
<reference evidence="6 7" key="1">
    <citation type="journal article" date="2015" name="Genome Announc.">
        <title>Expanding the biotechnology potential of lactobacilli through comparative genomics of 213 strains and associated genera.</title>
        <authorList>
            <person name="Sun Z."/>
            <person name="Harris H.M."/>
            <person name="McCann A."/>
            <person name="Guo C."/>
            <person name="Argimon S."/>
            <person name="Zhang W."/>
            <person name="Yang X."/>
            <person name="Jeffery I.B."/>
            <person name="Cooney J.C."/>
            <person name="Kagawa T.F."/>
            <person name="Liu W."/>
            <person name="Song Y."/>
            <person name="Salvetti E."/>
            <person name="Wrobel A."/>
            <person name="Rasinkangas P."/>
            <person name="Parkhill J."/>
            <person name="Rea M.C."/>
            <person name="O'Sullivan O."/>
            <person name="Ritari J."/>
            <person name="Douillard F.P."/>
            <person name="Paul Ross R."/>
            <person name="Yang R."/>
            <person name="Briner A.E."/>
            <person name="Felis G.E."/>
            <person name="de Vos W.M."/>
            <person name="Barrangou R."/>
            <person name="Klaenhammer T.R."/>
            <person name="Caufield P.W."/>
            <person name="Cui Y."/>
            <person name="Zhang H."/>
            <person name="O'Toole P.W."/>
        </authorList>
    </citation>
    <scope>NUCLEOTIDE SEQUENCE [LARGE SCALE GENOMIC DNA]</scope>
    <source>
        <strain evidence="6 7">DSM 22696</strain>
    </source>
</reference>